<protein>
    <submittedName>
        <fullName evidence="1">Uncharacterized protein</fullName>
    </submittedName>
</protein>
<sequence>MFLKEIQLYDERNTTNFNSESICVTEMFIWELGKKFETQNCEMVFFHCGDFSELRLVREEQDGYNFLVPKKSYDVELPFDQEKYKCSASVNKKQLMTEAVKEGMLYLSKLKGWNQNAINATIEKMYEKQLIHTFRPWKGKRSPNRKAKAYPVVNLDLNAFSVELVVENTKKEILKRTQIAITKPDLHDLSYFMKKLEWVNNDEVVLYTKANKGTFNRVIVSDSNP</sequence>
<reference evidence="1 2" key="1">
    <citation type="journal article" date="2017" name="Int. J. Syst. Evol. Microbiol.">
        <title>Bacillus mangrovi sp. nov., isolated from a sediment sample from a mangrove forest.</title>
        <authorList>
            <person name="Gupta V."/>
            <person name="Singh P.K."/>
            <person name="Korpole S."/>
            <person name="Tanuku N.R.S."/>
            <person name="Pinnaka A.K."/>
        </authorList>
    </citation>
    <scope>NUCLEOTIDE SEQUENCE [LARGE SCALE GENOMIC DNA]</scope>
    <source>
        <strain evidence="1 2">KCTC 33872</strain>
    </source>
</reference>
<dbReference type="EMBL" id="WMIB01000027">
    <property type="protein sequence ID" value="MTH55350.1"/>
    <property type="molecule type" value="Genomic_DNA"/>
</dbReference>
<organism evidence="1 2">
    <name type="scientific">Metabacillus mangrovi</name>
    <dbReference type="NCBI Taxonomy" id="1491830"/>
    <lineage>
        <taxon>Bacteria</taxon>
        <taxon>Bacillati</taxon>
        <taxon>Bacillota</taxon>
        <taxon>Bacilli</taxon>
        <taxon>Bacillales</taxon>
        <taxon>Bacillaceae</taxon>
        <taxon>Metabacillus</taxon>
    </lineage>
</organism>
<evidence type="ECO:0000313" key="1">
    <source>
        <dbReference type="EMBL" id="MTH55350.1"/>
    </source>
</evidence>
<dbReference type="OrthoDB" id="2893487at2"/>
<gene>
    <name evidence="1" type="ORF">GKZ89_18305</name>
</gene>
<dbReference type="RefSeq" id="WP_155113849.1">
    <property type="nucleotide sequence ID" value="NZ_WMIB01000027.1"/>
</dbReference>
<dbReference type="Proteomes" id="UP000434639">
    <property type="component" value="Unassembled WGS sequence"/>
</dbReference>
<accession>A0A7X2V6C1</accession>
<name>A0A7X2V6C1_9BACI</name>
<evidence type="ECO:0000313" key="2">
    <source>
        <dbReference type="Proteomes" id="UP000434639"/>
    </source>
</evidence>
<comment type="caution">
    <text evidence="1">The sequence shown here is derived from an EMBL/GenBank/DDBJ whole genome shotgun (WGS) entry which is preliminary data.</text>
</comment>
<proteinExistence type="predicted"/>
<keyword evidence="2" id="KW-1185">Reference proteome</keyword>
<dbReference type="AlphaFoldDB" id="A0A7X2V6C1"/>